<keyword evidence="2" id="KW-1185">Reference proteome</keyword>
<gene>
    <name evidence="1" type="ORF">NPIL_5581</name>
</gene>
<protein>
    <submittedName>
        <fullName evidence="1">Uncharacterized protein</fullName>
    </submittedName>
</protein>
<reference evidence="1" key="1">
    <citation type="submission" date="2020-08" db="EMBL/GenBank/DDBJ databases">
        <title>Multicomponent nature underlies the extraordinary mechanical properties of spider dragline silk.</title>
        <authorList>
            <person name="Kono N."/>
            <person name="Nakamura H."/>
            <person name="Mori M."/>
            <person name="Yoshida Y."/>
            <person name="Ohtoshi R."/>
            <person name="Malay A.D."/>
            <person name="Moran D.A.P."/>
            <person name="Tomita M."/>
            <person name="Numata K."/>
            <person name="Arakawa K."/>
        </authorList>
    </citation>
    <scope>NUCLEOTIDE SEQUENCE</scope>
</reference>
<sequence>MGCPANSFESCRASTYRRSMKSFFHSSRSETRFRCRRQFCMDIRKKVSNLFNRVCPQKNMV</sequence>
<organism evidence="1 2">
    <name type="scientific">Nephila pilipes</name>
    <name type="common">Giant wood spider</name>
    <name type="synonym">Nephila maculata</name>
    <dbReference type="NCBI Taxonomy" id="299642"/>
    <lineage>
        <taxon>Eukaryota</taxon>
        <taxon>Metazoa</taxon>
        <taxon>Ecdysozoa</taxon>
        <taxon>Arthropoda</taxon>
        <taxon>Chelicerata</taxon>
        <taxon>Arachnida</taxon>
        <taxon>Araneae</taxon>
        <taxon>Araneomorphae</taxon>
        <taxon>Entelegynae</taxon>
        <taxon>Araneoidea</taxon>
        <taxon>Nephilidae</taxon>
        <taxon>Nephila</taxon>
    </lineage>
</organism>
<proteinExistence type="predicted"/>
<name>A0A8X6I3X3_NEPPI</name>
<comment type="caution">
    <text evidence="1">The sequence shown here is derived from an EMBL/GenBank/DDBJ whole genome shotgun (WGS) entry which is preliminary data.</text>
</comment>
<feature type="non-terminal residue" evidence="1">
    <location>
        <position position="61"/>
    </location>
</feature>
<dbReference type="Proteomes" id="UP000887013">
    <property type="component" value="Unassembled WGS sequence"/>
</dbReference>
<dbReference type="EMBL" id="BMAW01087427">
    <property type="protein sequence ID" value="GFS29721.1"/>
    <property type="molecule type" value="Genomic_DNA"/>
</dbReference>
<accession>A0A8X6I3X3</accession>
<evidence type="ECO:0000313" key="2">
    <source>
        <dbReference type="Proteomes" id="UP000887013"/>
    </source>
</evidence>
<evidence type="ECO:0000313" key="1">
    <source>
        <dbReference type="EMBL" id="GFS29721.1"/>
    </source>
</evidence>
<dbReference type="AlphaFoldDB" id="A0A8X6I3X3"/>